<comment type="caution">
    <text evidence="5">The sequence shown here is derived from an EMBL/GenBank/DDBJ whole genome shotgun (WGS) entry which is preliminary data.</text>
</comment>
<dbReference type="GO" id="GO:0009408">
    <property type="term" value="P:response to heat"/>
    <property type="evidence" value="ECO:0007669"/>
    <property type="project" value="InterPro"/>
</dbReference>
<dbReference type="Proteomes" id="UP000615026">
    <property type="component" value="Unassembled WGS sequence"/>
</dbReference>
<dbReference type="InterPro" id="IPR044587">
    <property type="entry name" value="HSP21-like"/>
</dbReference>
<dbReference type="InterPro" id="IPR008978">
    <property type="entry name" value="HSP20-like_chaperone"/>
</dbReference>
<name>A0A928ZUV9_LEPEC</name>
<dbReference type="PROSITE" id="PS01031">
    <property type="entry name" value="SHSP"/>
    <property type="match status" value="1"/>
</dbReference>
<keyword evidence="6" id="KW-1185">Reference proteome</keyword>
<evidence type="ECO:0000256" key="2">
    <source>
        <dbReference type="PROSITE-ProRule" id="PRU00285"/>
    </source>
</evidence>
<reference evidence="5" key="1">
    <citation type="submission" date="2020-10" db="EMBL/GenBank/DDBJ databases">
        <authorList>
            <person name="Castelo-Branco R."/>
            <person name="Eusebio N."/>
            <person name="Adriana R."/>
            <person name="Vieira A."/>
            <person name="Brugerolle De Fraissinette N."/>
            <person name="Rezende De Castro R."/>
            <person name="Schneider M.P."/>
            <person name="Vasconcelos V."/>
            <person name="Leao P.N."/>
        </authorList>
    </citation>
    <scope>NUCLEOTIDE SEQUENCE</scope>
    <source>
        <strain evidence="5">LEGE 11479</strain>
    </source>
</reference>
<evidence type="ECO:0000256" key="3">
    <source>
        <dbReference type="RuleBase" id="RU003616"/>
    </source>
</evidence>
<accession>A0A928ZUV9</accession>
<protein>
    <submittedName>
        <fullName evidence="5">Hsp20/alpha crystallin family protein</fullName>
    </submittedName>
</protein>
<dbReference type="InterPro" id="IPR002068">
    <property type="entry name" value="A-crystallin/Hsp20_dom"/>
</dbReference>
<dbReference type="RefSeq" id="WP_193993843.1">
    <property type="nucleotide sequence ID" value="NZ_JADEXP010000125.1"/>
</dbReference>
<evidence type="ECO:0000313" key="6">
    <source>
        <dbReference type="Proteomes" id="UP000615026"/>
    </source>
</evidence>
<organism evidence="5 6">
    <name type="scientific">Leptolyngbya cf. ectocarpi LEGE 11479</name>
    <dbReference type="NCBI Taxonomy" id="1828722"/>
    <lineage>
        <taxon>Bacteria</taxon>
        <taxon>Bacillati</taxon>
        <taxon>Cyanobacteriota</taxon>
        <taxon>Cyanophyceae</taxon>
        <taxon>Leptolyngbyales</taxon>
        <taxon>Leptolyngbyaceae</taxon>
        <taxon>Leptolyngbya group</taxon>
        <taxon>Leptolyngbya</taxon>
    </lineage>
</organism>
<feature type="domain" description="SHSP" evidence="4">
    <location>
        <begin position="35"/>
        <end position="147"/>
    </location>
</feature>
<gene>
    <name evidence="5" type="ORF">IQ260_14625</name>
</gene>
<keyword evidence="1" id="KW-0346">Stress response</keyword>
<sequence length="158" mass="17856">MAIIRLEPFNEADTARYRLDKLFDGMDATRVSSWTRQENWLPAVEIRETDEVVKLQIALPGLEANDIEVHVSQGAVLISGDYRPAEKQDGEHLISSEFLYGSFRRVIPLDTKVKNKEAKADMRNGMLMLTIPKADDERDRVFRVSLSEPQAAQPVAVS</sequence>
<dbReference type="AlphaFoldDB" id="A0A928ZUV9"/>
<comment type="similarity">
    <text evidence="2 3">Belongs to the small heat shock protein (HSP20) family.</text>
</comment>
<evidence type="ECO:0000313" key="5">
    <source>
        <dbReference type="EMBL" id="MBE9067886.1"/>
    </source>
</evidence>
<dbReference type="EMBL" id="JADEXP010000125">
    <property type="protein sequence ID" value="MBE9067886.1"/>
    <property type="molecule type" value="Genomic_DNA"/>
</dbReference>
<dbReference type="PANTHER" id="PTHR46733">
    <property type="entry name" value="26.5 KDA HEAT SHOCK PROTEIN, MITOCHONDRIAL"/>
    <property type="match status" value="1"/>
</dbReference>
<dbReference type="Pfam" id="PF00011">
    <property type="entry name" value="HSP20"/>
    <property type="match status" value="1"/>
</dbReference>
<dbReference type="Gene3D" id="2.60.40.790">
    <property type="match status" value="1"/>
</dbReference>
<evidence type="ECO:0000256" key="1">
    <source>
        <dbReference type="ARBA" id="ARBA00023016"/>
    </source>
</evidence>
<proteinExistence type="inferred from homology"/>
<evidence type="ECO:0000259" key="4">
    <source>
        <dbReference type="PROSITE" id="PS01031"/>
    </source>
</evidence>
<dbReference type="CDD" id="cd06464">
    <property type="entry name" value="ACD_sHsps-like"/>
    <property type="match status" value="1"/>
</dbReference>
<dbReference type="SUPFAM" id="SSF49764">
    <property type="entry name" value="HSP20-like chaperones"/>
    <property type="match status" value="1"/>
</dbReference>
<dbReference type="PANTHER" id="PTHR46733:SF4">
    <property type="entry name" value="HEAT SHOCK PROTEIN 21, CHLOROPLASTIC"/>
    <property type="match status" value="1"/>
</dbReference>